<evidence type="ECO:0000259" key="6">
    <source>
        <dbReference type="PROSITE" id="PS51036"/>
    </source>
</evidence>
<proteinExistence type="predicted"/>
<evidence type="ECO:0000256" key="2">
    <source>
        <dbReference type="ARBA" id="ARBA00022771"/>
    </source>
</evidence>
<feature type="domain" description="AN1-type" evidence="7">
    <location>
        <begin position="158"/>
        <end position="204"/>
    </location>
</feature>
<dbReference type="InterPro" id="IPR000058">
    <property type="entry name" value="Znf_AN1"/>
</dbReference>
<evidence type="ECO:0008006" key="10">
    <source>
        <dbReference type="Google" id="ProtNLM"/>
    </source>
</evidence>
<name>A0A0B7ACS7_9EUPU</name>
<feature type="domain" description="A20-type" evidence="6">
    <location>
        <begin position="11"/>
        <end position="45"/>
    </location>
</feature>
<evidence type="ECO:0000313" key="9">
    <source>
        <dbReference type="EMBL" id="CEK77821.1"/>
    </source>
</evidence>
<dbReference type="EMBL" id="HACG01030952">
    <property type="protein sequence ID" value="CEK77817.1"/>
    <property type="molecule type" value="Transcribed_RNA"/>
</dbReference>
<dbReference type="EMBL" id="HACG01030956">
    <property type="protein sequence ID" value="CEK77821.1"/>
    <property type="molecule type" value="Transcribed_RNA"/>
</dbReference>
<evidence type="ECO:0000256" key="4">
    <source>
        <dbReference type="PROSITE-ProRule" id="PRU00449"/>
    </source>
</evidence>
<evidence type="ECO:0000259" key="7">
    <source>
        <dbReference type="PROSITE" id="PS51039"/>
    </source>
</evidence>
<accession>A0A0B7ACS7</accession>
<keyword evidence="1" id="KW-0479">Metal-binding</keyword>
<dbReference type="InterPro" id="IPR050652">
    <property type="entry name" value="AN1_A20_ZnFinger"/>
</dbReference>
<evidence type="ECO:0000256" key="1">
    <source>
        <dbReference type="ARBA" id="ARBA00022723"/>
    </source>
</evidence>
<dbReference type="PANTHER" id="PTHR10634">
    <property type="entry name" value="AN1-TYPE ZINC FINGER PROTEIN"/>
    <property type="match status" value="1"/>
</dbReference>
<gene>
    <name evidence="9" type="primary">ORF106822</name>
    <name evidence="8" type="synonym">ORF106800</name>
</gene>
<evidence type="ECO:0000256" key="3">
    <source>
        <dbReference type="ARBA" id="ARBA00022833"/>
    </source>
</evidence>
<dbReference type="GO" id="GO:0003677">
    <property type="term" value="F:DNA binding"/>
    <property type="evidence" value="ECO:0007669"/>
    <property type="project" value="InterPro"/>
</dbReference>
<dbReference type="SUPFAM" id="SSF118310">
    <property type="entry name" value="AN1-like Zinc finger"/>
    <property type="match status" value="1"/>
</dbReference>
<dbReference type="SMART" id="SM00154">
    <property type="entry name" value="ZnF_AN1"/>
    <property type="match status" value="1"/>
</dbReference>
<sequence>MSMEENGNQKMATPMFCRNGCGFYAAQAFDGMCSKCYKDLKQLQQNESPVTAVQSPVTTPSISRSSILVGDDDSGVDAVSAVLSKTSLGEMNVNTSSNPNNDKLLDKLEAAESSLTDTASPTIATMKASCSDDGRDDVGGSGGSTGGDSESEGEKGKKSKKNRCMECRKKVGLTGFVCHCGKLLCSLHRYSDTHVCTFDFKEKGQEEIRRNNPVVKGEKIQRI</sequence>
<dbReference type="FunFam" id="4.10.1110.10:FF:000001">
    <property type="entry name" value="Zinc finger AN1-type containing 6"/>
    <property type="match status" value="1"/>
</dbReference>
<protein>
    <recommendedName>
        <fullName evidence="10">AN1-type domain-containing protein</fullName>
    </recommendedName>
</protein>
<dbReference type="SUPFAM" id="SSF57716">
    <property type="entry name" value="Glucocorticoid receptor-like (DNA-binding domain)"/>
    <property type="match status" value="1"/>
</dbReference>
<dbReference type="PROSITE" id="PS51039">
    <property type="entry name" value="ZF_AN1"/>
    <property type="match status" value="1"/>
</dbReference>
<evidence type="ECO:0000256" key="5">
    <source>
        <dbReference type="SAM" id="MobiDB-lite"/>
    </source>
</evidence>
<reference evidence="9" key="1">
    <citation type="submission" date="2014-12" db="EMBL/GenBank/DDBJ databases">
        <title>Insight into the proteome of Arion vulgaris.</title>
        <authorList>
            <person name="Aradska J."/>
            <person name="Bulat T."/>
            <person name="Smidak R."/>
            <person name="Sarate P."/>
            <person name="Gangsoo J."/>
            <person name="Sialana F."/>
            <person name="Bilban M."/>
            <person name="Lubec G."/>
        </authorList>
    </citation>
    <scope>NUCLEOTIDE SEQUENCE</scope>
    <source>
        <tissue evidence="9">Skin</tissue>
    </source>
</reference>
<dbReference type="PANTHER" id="PTHR10634:SF149">
    <property type="entry name" value="AN1-TYPE DOMAIN-CONTAINING PROTEIN-RELATED"/>
    <property type="match status" value="1"/>
</dbReference>
<organism evidence="9">
    <name type="scientific">Arion vulgaris</name>
    <dbReference type="NCBI Taxonomy" id="1028688"/>
    <lineage>
        <taxon>Eukaryota</taxon>
        <taxon>Metazoa</taxon>
        <taxon>Spiralia</taxon>
        <taxon>Lophotrochozoa</taxon>
        <taxon>Mollusca</taxon>
        <taxon>Gastropoda</taxon>
        <taxon>Heterobranchia</taxon>
        <taxon>Euthyneura</taxon>
        <taxon>Panpulmonata</taxon>
        <taxon>Eupulmonata</taxon>
        <taxon>Stylommatophora</taxon>
        <taxon>Helicina</taxon>
        <taxon>Arionoidea</taxon>
        <taxon>Arionidae</taxon>
        <taxon>Arion</taxon>
    </lineage>
</organism>
<keyword evidence="2 4" id="KW-0863">Zinc-finger</keyword>
<dbReference type="InterPro" id="IPR035896">
    <property type="entry name" value="AN1-like_Znf"/>
</dbReference>
<keyword evidence="3" id="KW-0862">Zinc</keyword>
<dbReference type="InterPro" id="IPR002653">
    <property type="entry name" value="Znf_A20"/>
</dbReference>
<dbReference type="SMART" id="SM00259">
    <property type="entry name" value="ZnF_A20"/>
    <property type="match status" value="1"/>
</dbReference>
<dbReference type="Gene3D" id="1.20.5.4770">
    <property type="match status" value="1"/>
</dbReference>
<dbReference type="GO" id="GO:0008270">
    <property type="term" value="F:zinc ion binding"/>
    <property type="evidence" value="ECO:0007669"/>
    <property type="project" value="UniProtKB-KW"/>
</dbReference>
<dbReference type="AlphaFoldDB" id="A0A0B7ACS7"/>
<dbReference type="Gene3D" id="4.10.1110.10">
    <property type="entry name" value="AN1-like Zinc finger"/>
    <property type="match status" value="1"/>
</dbReference>
<feature type="region of interest" description="Disordered" evidence="5">
    <location>
        <begin position="115"/>
        <end position="160"/>
    </location>
</feature>
<evidence type="ECO:0000313" key="8">
    <source>
        <dbReference type="EMBL" id="CEK77817.1"/>
    </source>
</evidence>
<dbReference type="Pfam" id="PF01754">
    <property type="entry name" value="zf-A20"/>
    <property type="match status" value="1"/>
</dbReference>
<dbReference type="PROSITE" id="PS51036">
    <property type="entry name" value="ZF_A20"/>
    <property type="match status" value="1"/>
</dbReference>